<reference evidence="1 2" key="1">
    <citation type="submission" date="2016-10" db="EMBL/GenBank/DDBJ databases">
        <authorList>
            <person name="Varghese N."/>
        </authorList>
    </citation>
    <scope>NUCLEOTIDE SEQUENCE [LARGE SCALE GENOMIC DNA]</scope>
</reference>
<evidence type="ECO:0000313" key="2">
    <source>
        <dbReference type="Proteomes" id="UP000215453"/>
    </source>
</evidence>
<evidence type="ECO:0000313" key="1">
    <source>
        <dbReference type="EMBL" id="SMY26044.1"/>
    </source>
</evidence>
<protein>
    <recommendedName>
        <fullName evidence="3">C2H2-type domain-containing protein</fullName>
    </recommendedName>
</protein>
<dbReference type="Proteomes" id="UP000215453">
    <property type="component" value="Chromosome 7"/>
</dbReference>
<sequence length="162" mass="18345">MPLSRWALSSYTYEGLCTHFSVNEGYKWDRPDPSLSREEVNAAYAEHLEAKAAAYRPAKAANTKRYGDSVVAEQRFVCKPCGGLTFRSRAKQLEHEKRQIHKDKAAGITKERRRMTKNFWCHECNWQASCSKRLVIHLNGVRHAAHVRDKAAAAAKAAKEAS</sequence>
<proteinExistence type="predicted"/>
<dbReference type="EMBL" id="LT882682">
    <property type="protein sequence ID" value="SMY26044.1"/>
    <property type="molecule type" value="Genomic_DNA"/>
</dbReference>
<name>A0A1Y6LNQ0_ZYMTR</name>
<accession>A0A1Y6LNQ0</accession>
<dbReference type="AlphaFoldDB" id="A0A1Y6LNQ0"/>
<organism evidence="1 2">
    <name type="scientific">Zymoseptoria tritici ST99CH_1A5</name>
    <dbReference type="NCBI Taxonomy" id="1276529"/>
    <lineage>
        <taxon>Eukaryota</taxon>
        <taxon>Fungi</taxon>
        <taxon>Dikarya</taxon>
        <taxon>Ascomycota</taxon>
        <taxon>Pezizomycotina</taxon>
        <taxon>Dothideomycetes</taxon>
        <taxon>Dothideomycetidae</taxon>
        <taxon>Mycosphaerellales</taxon>
        <taxon>Mycosphaerellaceae</taxon>
        <taxon>Zymoseptoria</taxon>
    </lineage>
</organism>
<evidence type="ECO:0008006" key="3">
    <source>
        <dbReference type="Google" id="ProtNLM"/>
    </source>
</evidence>
<gene>
    <name evidence="1" type="ORF">ZT1A5_G7486</name>
</gene>